<protein>
    <submittedName>
        <fullName evidence="1">Uncharacterized protein</fullName>
    </submittedName>
</protein>
<gene>
    <name evidence="1" type="ORF">Anas_07757</name>
</gene>
<keyword evidence="2" id="KW-1185">Reference proteome</keyword>
<reference evidence="1 2" key="1">
    <citation type="journal article" date="2019" name="PLoS Biol.">
        <title>Sex chromosomes control vertical transmission of feminizing Wolbachia symbionts in an isopod.</title>
        <authorList>
            <person name="Becking T."/>
            <person name="Chebbi M.A."/>
            <person name="Giraud I."/>
            <person name="Moumen B."/>
            <person name="Laverre T."/>
            <person name="Caubet Y."/>
            <person name="Peccoud J."/>
            <person name="Gilbert C."/>
            <person name="Cordaux R."/>
        </authorList>
    </citation>
    <scope>NUCLEOTIDE SEQUENCE [LARGE SCALE GENOMIC DNA]</scope>
    <source>
        <strain evidence="1">ANa2</strain>
        <tissue evidence="1">Whole body excluding digestive tract and cuticle</tissue>
    </source>
</reference>
<accession>A0A5N5TL23</accession>
<sequence length="147" mass="16537">MTNIADVDAVVRCMISEAVYQEYDTLKTRYEVDAEAMAKAFSRASEWYIENKSLRRETATLKRQSAMLLQKVSAASDGDLSSLAELAEVATKEDDAVKEVHAHYEKEISKLMEDIKIGYPTFLDKNEMLISDSDYQGIGCLNVLLQV</sequence>
<dbReference type="AlphaFoldDB" id="A0A5N5TL23"/>
<dbReference type="Proteomes" id="UP000326759">
    <property type="component" value="Unassembled WGS sequence"/>
</dbReference>
<organism evidence="1 2">
    <name type="scientific">Armadillidium nasatum</name>
    <dbReference type="NCBI Taxonomy" id="96803"/>
    <lineage>
        <taxon>Eukaryota</taxon>
        <taxon>Metazoa</taxon>
        <taxon>Ecdysozoa</taxon>
        <taxon>Arthropoda</taxon>
        <taxon>Crustacea</taxon>
        <taxon>Multicrustacea</taxon>
        <taxon>Malacostraca</taxon>
        <taxon>Eumalacostraca</taxon>
        <taxon>Peracarida</taxon>
        <taxon>Isopoda</taxon>
        <taxon>Oniscidea</taxon>
        <taxon>Crinocheta</taxon>
        <taxon>Armadillidiidae</taxon>
        <taxon>Armadillidium</taxon>
    </lineage>
</organism>
<proteinExistence type="predicted"/>
<evidence type="ECO:0000313" key="1">
    <source>
        <dbReference type="EMBL" id="KAB7506864.1"/>
    </source>
</evidence>
<evidence type="ECO:0000313" key="2">
    <source>
        <dbReference type="Proteomes" id="UP000326759"/>
    </source>
</evidence>
<comment type="caution">
    <text evidence="1">The sequence shown here is derived from an EMBL/GenBank/DDBJ whole genome shotgun (WGS) entry which is preliminary data.</text>
</comment>
<dbReference type="OrthoDB" id="6429491at2759"/>
<name>A0A5N5TL23_9CRUS</name>
<dbReference type="EMBL" id="SEYY01000604">
    <property type="protein sequence ID" value="KAB7506864.1"/>
    <property type="molecule type" value="Genomic_DNA"/>
</dbReference>